<evidence type="ECO:0000256" key="5">
    <source>
        <dbReference type="SAM" id="MobiDB-lite"/>
    </source>
</evidence>
<evidence type="ECO:0000256" key="3">
    <source>
        <dbReference type="ARBA" id="ARBA00023163"/>
    </source>
</evidence>
<evidence type="ECO:0000256" key="4">
    <source>
        <dbReference type="ARBA" id="ARBA00023242"/>
    </source>
</evidence>
<keyword evidence="8" id="KW-1185">Reference proteome</keyword>
<evidence type="ECO:0000256" key="2">
    <source>
        <dbReference type="ARBA" id="ARBA00023015"/>
    </source>
</evidence>
<comment type="subcellular location">
    <subcellularLocation>
        <location evidence="1">Nucleus</location>
    </subcellularLocation>
</comment>
<dbReference type="NCBIfam" id="TIGR01557">
    <property type="entry name" value="myb_SHAQKYF"/>
    <property type="match status" value="1"/>
</dbReference>
<dbReference type="InterPro" id="IPR006447">
    <property type="entry name" value="Myb_dom_plants"/>
</dbReference>
<dbReference type="Proteomes" id="UP001237642">
    <property type="component" value="Unassembled WGS sequence"/>
</dbReference>
<dbReference type="SUPFAM" id="SSF46689">
    <property type="entry name" value="Homeodomain-like"/>
    <property type="match status" value="1"/>
</dbReference>
<evidence type="ECO:0000313" key="7">
    <source>
        <dbReference type="EMBL" id="KAK1355119.1"/>
    </source>
</evidence>
<dbReference type="FunFam" id="1.10.10.60:FF:000002">
    <property type="entry name" value="Myb family transcription factor"/>
    <property type="match status" value="1"/>
</dbReference>
<dbReference type="GO" id="GO:0003677">
    <property type="term" value="F:DNA binding"/>
    <property type="evidence" value="ECO:0007669"/>
    <property type="project" value="InterPro"/>
</dbReference>
<sequence length="368" mass="41177">MKETTDLTNSEDSKTISYDDIDKEGGGGRSEEHDVCARRNGGGISSSNSTVEESEKKGASGSSSVRQYNRSKNPRLRWTPDLHRCFIHAVEKLGGQERATPKLVLQMMNIKGLSISHVKSHLQMHRSKKIDDPNEVLSEQGLLGNKDYGRHIYNFSQLPMLQGSNHSPNSNSRYANDSWSRHTNPTYTPLIGGFGSTSFKQGLLHSMAARNNLLGSSSSISHTSGFDLYRTNLSFRTENNTRICRNQEPWQNHVRRSSMDHEFNDMQKEQQDRGTPNDEVITLQALKRKAANSDSELDLNLSLKIVRPEIRKSEIHEEGDVEANNKINASNLSLSLFSSSTSNCSTSRLEDGGRKHARRMASTLDLTL</sequence>
<dbReference type="PROSITE" id="PS51294">
    <property type="entry name" value="HTH_MYB"/>
    <property type="match status" value="1"/>
</dbReference>
<organism evidence="7 8">
    <name type="scientific">Heracleum sosnowskyi</name>
    <dbReference type="NCBI Taxonomy" id="360622"/>
    <lineage>
        <taxon>Eukaryota</taxon>
        <taxon>Viridiplantae</taxon>
        <taxon>Streptophyta</taxon>
        <taxon>Embryophyta</taxon>
        <taxon>Tracheophyta</taxon>
        <taxon>Spermatophyta</taxon>
        <taxon>Magnoliopsida</taxon>
        <taxon>eudicotyledons</taxon>
        <taxon>Gunneridae</taxon>
        <taxon>Pentapetalae</taxon>
        <taxon>asterids</taxon>
        <taxon>campanulids</taxon>
        <taxon>Apiales</taxon>
        <taxon>Apiaceae</taxon>
        <taxon>Apioideae</taxon>
        <taxon>apioid superclade</taxon>
        <taxon>Tordylieae</taxon>
        <taxon>Tordyliinae</taxon>
        <taxon>Heracleum</taxon>
    </lineage>
</organism>
<evidence type="ECO:0000256" key="1">
    <source>
        <dbReference type="ARBA" id="ARBA00004123"/>
    </source>
</evidence>
<feature type="compositionally biased region" description="Polar residues" evidence="5">
    <location>
        <begin position="1"/>
        <end position="10"/>
    </location>
</feature>
<dbReference type="GO" id="GO:0003700">
    <property type="term" value="F:DNA-binding transcription factor activity"/>
    <property type="evidence" value="ECO:0007669"/>
    <property type="project" value="InterPro"/>
</dbReference>
<feature type="region of interest" description="Disordered" evidence="5">
    <location>
        <begin position="1"/>
        <end position="72"/>
    </location>
</feature>
<keyword evidence="3" id="KW-0804">Transcription</keyword>
<feature type="region of interest" description="Disordered" evidence="5">
    <location>
        <begin position="346"/>
        <end position="368"/>
    </location>
</feature>
<dbReference type="Gene3D" id="1.10.10.60">
    <property type="entry name" value="Homeodomain-like"/>
    <property type="match status" value="1"/>
</dbReference>
<dbReference type="InterPro" id="IPR046955">
    <property type="entry name" value="PHR1-like"/>
</dbReference>
<proteinExistence type="predicted"/>
<dbReference type="AlphaFoldDB" id="A0AAD8GV78"/>
<protein>
    <submittedName>
        <fullName evidence="7">Two-component response regulator ARR</fullName>
    </submittedName>
</protein>
<comment type="caution">
    <text evidence="7">The sequence shown here is derived from an EMBL/GenBank/DDBJ whole genome shotgun (WGS) entry which is preliminary data.</text>
</comment>
<dbReference type="InterPro" id="IPR017930">
    <property type="entry name" value="Myb_dom"/>
</dbReference>
<accession>A0AAD8GV78</accession>
<dbReference type="Pfam" id="PF00249">
    <property type="entry name" value="Myb_DNA-binding"/>
    <property type="match status" value="1"/>
</dbReference>
<name>A0AAD8GV78_9APIA</name>
<feature type="domain" description="HTH myb-type" evidence="6">
    <location>
        <begin position="75"/>
        <end position="130"/>
    </location>
</feature>
<dbReference type="PANTHER" id="PTHR31314:SF164">
    <property type="entry name" value="HTH MYB-TYPE DOMAIN-CONTAINING PROTEIN"/>
    <property type="match status" value="1"/>
</dbReference>
<dbReference type="InterPro" id="IPR009057">
    <property type="entry name" value="Homeodomain-like_sf"/>
</dbReference>
<evidence type="ECO:0000259" key="6">
    <source>
        <dbReference type="PROSITE" id="PS51294"/>
    </source>
</evidence>
<dbReference type="EMBL" id="JAUIZM010000011">
    <property type="protein sequence ID" value="KAK1355119.1"/>
    <property type="molecule type" value="Genomic_DNA"/>
</dbReference>
<reference evidence="7" key="2">
    <citation type="submission" date="2023-05" db="EMBL/GenBank/DDBJ databases">
        <authorList>
            <person name="Schelkunov M.I."/>
        </authorList>
    </citation>
    <scope>NUCLEOTIDE SEQUENCE</scope>
    <source>
        <strain evidence="7">Hsosn_3</strain>
        <tissue evidence="7">Leaf</tissue>
    </source>
</reference>
<dbReference type="GO" id="GO:0005634">
    <property type="term" value="C:nucleus"/>
    <property type="evidence" value="ECO:0007669"/>
    <property type="project" value="UniProtKB-SubCell"/>
</dbReference>
<feature type="compositionally biased region" description="Basic and acidic residues" evidence="5">
    <location>
        <begin position="23"/>
        <end position="37"/>
    </location>
</feature>
<evidence type="ECO:0000313" key="8">
    <source>
        <dbReference type="Proteomes" id="UP001237642"/>
    </source>
</evidence>
<reference evidence="7" key="1">
    <citation type="submission" date="2023-02" db="EMBL/GenBank/DDBJ databases">
        <title>Genome of toxic invasive species Heracleum sosnowskyi carries increased number of genes despite the absence of recent whole-genome duplications.</title>
        <authorList>
            <person name="Schelkunov M."/>
            <person name="Shtratnikova V."/>
            <person name="Makarenko M."/>
            <person name="Klepikova A."/>
            <person name="Omelchenko D."/>
            <person name="Novikova G."/>
            <person name="Obukhova E."/>
            <person name="Bogdanov V."/>
            <person name="Penin A."/>
            <person name="Logacheva M."/>
        </authorList>
    </citation>
    <scope>NUCLEOTIDE SEQUENCE</scope>
    <source>
        <strain evidence="7">Hsosn_3</strain>
        <tissue evidence="7">Leaf</tissue>
    </source>
</reference>
<gene>
    <name evidence="7" type="ORF">POM88_048375</name>
</gene>
<dbReference type="PANTHER" id="PTHR31314">
    <property type="entry name" value="MYB FAMILY TRANSCRIPTION FACTOR PHL7-LIKE"/>
    <property type="match status" value="1"/>
</dbReference>
<dbReference type="InterPro" id="IPR001005">
    <property type="entry name" value="SANT/Myb"/>
</dbReference>
<keyword evidence="4" id="KW-0539">Nucleus</keyword>
<keyword evidence="2" id="KW-0805">Transcription regulation</keyword>